<proteinExistence type="predicted"/>
<dbReference type="EMBL" id="CP073100">
    <property type="protein sequence ID" value="QUE52949.1"/>
    <property type="molecule type" value="Genomic_DNA"/>
</dbReference>
<evidence type="ECO:0000313" key="3">
    <source>
        <dbReference type="Proteomes" id="UP000676169"/>
    </source>
</evidence>
<dbReference type="Gene3D" id="3.10.180.10">
    <property type="entry name" value="2,3-Dihydroxybiphenyl 1,2-Dioxygenase, domain 1"/>
    <property type="match status" value="1"/>
</dbReference>
<dbReference type="Proteomes" id="UP000676169">
    <property type="component" value="Chromosome"/>
</dbReference>
<dbReference type="PANTHER" id="PTHR36503:SF1">
    <property type="entry name" value="BLR2520 PROTEIN"/>
    <property type="match status" value="1"/>
</dbReference>
<feature type="domain" description="VOC" evidence="1">
    <location>
        <begin position="2"/>
        <end position="108"/>
    </location>
</feature>
<dbReference type="InterPro" id="IPR037523">
    <property type="entry name" value="VOC_core"/>
</dbReference>
<dbReference type="AlphaFoldDB" id="A0A975J2R7"/>
<dbReference type="SUPFAM" id="SSF54593">
    <property type="entry name" value="Glyoxalase/Bleomycin resistance protein/Dihydroxybiphenyl dioxygenase"/>
    <property type="match status" value="1"/>
</dbReference>
<gene>
    <name evidence="2" type="ORF">KBB96_08660</name>
</gene>
<accession>A0A975J2R7</accession>
<dbReference type="RefSeq" id="WP_211634293.1">
    <property type="nucleotide sequence ID" value="NZ_CP073100.1"/>
</dbReference>
<organism evidence="2 3">
    <name type="scientific">Luteolibacter ambystomatis</name>
    <dbReference type="NCBI Taxonomy" id="2824561"/>
    <lineage>
        <taxon>Bacteria</taxon>
        <taxon>Pseudomonadati</taxon>
        <taxon>Verrucomicrobiota</taxon>
        <taxon>Verrucomicrobiia</taxon>
        <taxon>Verrucomicrobiales</taxon>
        <taxon>Verrucomicrobiaceae</taxon>
        <taxon>Luteolibacter</taxon>
    </lineage>
</organism>
<reference evidence="2" key="1">
    <citation type="submission" date="2021-04" db="EMBL/GenBank/DDBJ databases">
        <title>Luteolibacter sp. 32A isolated from the skin of an Anderson's salamander (Ambystoma andersonii).</title>
        <authorList>
            <person name="Spergser J."/>
            <person name="Busse H.-J."/>
        </authorList>
    </citation>
    <scope>NUCLEOTIDE SEQUENCE</scope>
    <source>
        <strain evidence="2">32A</strain>
    </source>
</reference>
<dbReference type="PANTHER" id="PTHR36503">
    <property type="entry name" value="BLR2520 PROTEIN"/>
    <property type="match status" value="1"/>
</dbReference>
<evidence type="ECO:0000313" key="2">
    <source>
        <dbReference type="EMBL" id="QUE52949.1"/>
    </source>
</evidence>
<sequence>MHLGHLDICLSVKDLARSLEFYDALGFIPVDGSTDLGYVIVARDETRIGLYRHDEPNMLNFRGADIAKLAAHLASRGLPVPTPNHEADGSSGFALRDPDGNLVYFDTLPGHDPAPVES</sequence>
<dbReference type="PROSITE" id="PS51819">
    <property type="entry name" value="VOC"/>
    <property type="match status" value="1"/>
</dbReference>
<dbReference type="InterPro" id="IPR004360">
    <property type="entry name" value="Glyas_Fos-R_dOase_dom"/>
</dbReference>
<dbReference type="InterPro" id="IPR029068">
    <property type="entry name" value="Glyas_Bleomycin-R_OHBP_Dase"/>
</dbReference>
<protein>
    <submittedName>
        <fullName evidence="2">VOC family protein</fullName>
    </submittedName>
</protein>
<dbReference type="KEGG" id="lamb:KBB96_08660"/>
<dbReference type="Pfam" id="PF00903">
    <property type="entry name" value="Glyoxalase"/>
    <property type="match status" value="1"/>
</dbReference>
<keyword evidence="3" id="KW-1185">Reference proteome</keyword>
<evidence type="ECO:0000259" key="1">
    <source>
        <dbReference type="PROSITE" id="PS51819"/>
    </source>
</evidence>
<name>A0A975J2R7_9BACT</name>